<feature type="chain" id="PRO_5002843508" evidence="1">
    <location>
        <begin position="23"/>
        <end position="160"/>
    </location>
</feature>
<gene>
    <name evidence="2" type="ORF">Pc16g12180</name>
    <name evidence="2" type="ORF">PCH_Pc16g12180</name>
</gene>
<organism evidence="2 3">
    <name type="scientific">Penicillium rubens (strain ATCC 28089 / DSM 1075 / NRRL 1951 / Wisconsin 54-1255)</name>
    <name type="common">Penicillium chrysogenum</name>
    <dbReference type="NCBI Taxonomy" id="500485"/>
    <lineage>
        <taxon>Eukaryota</taxon>
        <taxon>Fungi</taxon>
        <taxon>Dikarya</taxon>
        <taxon>Ascomycota</taxon>
        <taxon>Pezizomycotina</taxon>
        <taxon>Eurotiomycetes</taxon>
        <taxon>Eurotiomycetidae</taxon>
        <taxon>Eurotiales</taxon>
        <taxon>Aspergillaceae</taxon>
        <taxon>Penicillium</taxon>
        <taxon>Penicillium chrysogenum species complex</taxon>
    </lineage>
</organism>
<feature type="signal peptide" evidence="1">
    <location>
        <begin position="1"/>
        <end position="22"/>
    </location>
</feature>
<name>B6HAA9_PENRW</name>
<reference evidence="2 3" key="1">
    <citation type="journal article" date="2008" name="Nat. Biotechnol.">
        <title>Genome sequencing and analysis of the filamentous fungus Penicillium chrysogenum.</title>
        <authorList>
            <person name="van den Berg M.A."/>
            <person name="Albang R."/>
            <person name="Albermann K."/>
            <person name="Badger J.H."/>
            <person name="Daran J.-M."/>
            <person name="Driessen A.J.M."/>
            <person name="Garcia-Estrada C."/>
            <person name="Fedorova N.D."/>
            <person name="Harris D.M."/>
            <person name="Heijne W.H.M."/>
            <person name="Joardar V.S."/>
            <person name="Kiel J.A.K.W."/>
            <person name="Kovalchuk A."/>
            <person name="Martin J.F."/>
            <person name="Nierman W.C."/>
            <person name="Nijland J.G."/>
            <person name="Pronk J.T."/>
            <person name="Roubos J.A."/>
            <person name="van der Klei I.J."/>
            <person name="van Peij N.N.M.E."/>
            <person name="Veenhuis M."/>
            <person name="von Doehren H."/>
            <person name="Wagner C."/>
            <person name="Wortman J.R."/>
            <person name="Bovenberg R.A.L."/>
        </authorList>
    </citation>
    <scope>NUCLEOTIDE SEQUENCE [LARGE SCALE GENOMIC DNA]</scope>
    <source>
        <strain evidence="3">ATCC 28089 / DSM 1075 / NRRL 1951 / Wisconsin 54-1255</strain>
    </source>
</reference>
<protein>
    <submittedName>
        <fullName evidence="2">Uncharacterized protein</fullName>
    </submittedName>
</protein>
<evidence type="ECO:0000313" key="2">
    <source>
        <dbReference type="EMBL" id="CAP93888.1"/>
    </source>
</evidence>
<dbReference type="VEuPathDB" id="FungiDB:PCH_Pc16g12180"/>
<evidence type="ECO:0000256" key="1">
    <source>
        <dbReference type="SAM" id="SignalP"/>
    </source>
</evidence>
<accession>B6HAA9</accession>
<sequence length="160" mass="17129">MLGMWQLVHLSLPFGASPCARALTVVSCQRGRAGSMLGSSGAGQGFGGSRGPITQGQAEMTKVHTSPACGAGGWRSPLLNSQCFSLVSLCEIRNRLNEAADDDSESYACAAFSWNVCHTKDTNVNQNHNISTSILINLLQSTPYIGRGLWVYTSYVEGLW</sequence>
<keyword evidence="1" id="KW-0732">Signal</keyword>
<keyword evidence="3" id="KW-1185">Reference proteome</keyword>
<dbReference type="Proteomes" id="UP000000724">
    <property type="component" value="Contig Pc00c16"/>
</dbReference>
<proteinExistence type="predicted"/>
<dbReference type="EMBL" id="AM920431">
    <property type="protein sequence ID" value="CAP93888.1"/>
    <property type="molecule type" value="Genomic_DNA"/>
</dbReference>
<dbReference type="HOGENOM" id="CLU_1652741_0_0_1"/>
<dbReference type="AlphaFoldDB" id="B6HAA9"/>
<evidence type="ECO:0000313" key="3">
    <source>
        <dbReference type="Proteomes" id="UP000000724"/>
    </source>
</evidence>